<dbReference type="InterPro" id="IPR049362">
    <property type="entry name" value="TTI1_rpt"/>
</dbReference>
<dbReference type="InterPro" id="IPR011989">
    <property type="entry name" value="ARM-like"/>
</dbReference>
<dbReference type="Proteomes" id="UP000799429">
    <property type="component" value="Unassembled WGS sequence"/>
</dbReference>
<accession>A0A9P4S678</accession>
<proteinExistence type="predicted"/>
<evidence type="ECO:0000259" key="3">
    <source>
        <dbReference type="Pfam" id="PF24181"/>
    </source>
</evidence>
<dbReference type="OrthoDB" id="49511at2759"/>
<feature type="compositionally biased region" description="Acidic residues" evidence="1">
    <location>
        <begin position="783"/>
        <end position="797"/>
    </location>
</feature>
<name>A0A9P4S678_9PEZI</name>
<dbReference type="PANTHER" id="PTHR18460">
    <property type="entry name" value="TEL2 INTERACTING PROTEIN 1 TTI1 FAMILY MEMBER"/>
    <property type="match status" value="1"/>
</dbReference>
<organism evidence="4 5">
    <name type="scientific">Patellaria atrata CBS 101060</name>
    <dbReference type="NCBI Taxonomy" id="1346257"/>
    <lineage>
        <taxon>Eukaryota</taxon>
        <taxon>Fungi</taxon>
        <taxon>Dikarya</taxon>
        <taxon>Ascomycota</taxon>
        <taxon>Pezizomycotina</taxon>
        <taxon>Dothideomycetes</taxon>
        <taxon>Dothideomycetes incertae sedis</taxon>
        <taxon>Patellariales</taxon>
        <taxon>Patellariaceae</taxon>
        <taxon>Patellaria</taxon>
    </lineage>
</organism>
<dbReference type="Pfam" id="PF24173">
    <property type="entry name" value="TPR_TTI1_N"/>
    <property type="match status" value="1"/>
</dbReference>
<dbReference type="Gene3D" id="1.25.10.10">
    <property type="entry name" value="Leucine-rich Repeat Variant"/>
    <property type="match status" value="2"/>
</dbReference>
<keyword evidence="5" id="KW-1185">Reference proteome</keyword>
<dbReference type="Pfam" id="PF21547">
    <property type="entry name" value="TTI1"/>
    <property type="match status" value="1"/>
</dbReference>
<feature type="compositionally biased region" description="Basic and acidic residues" evidence="1">
    <location>
        <begin position="772"/>
        <end position="782"/>
    </location>
</feature>
<evidence type="ECO:0000313" key="5">
    <source>
        <dbReference type="Proteomes" id="UP000799429"/>
    </source>
</evidence>
<dbReference type="InterPro" id="IPR057566">
    <property type="entry name" value="TPR_TTI1_N"/>
</dbReference>
<dbReference type="InterPro" id="IPR057567">
    <property type="entry name" value="TPR_TTI1_C"/>
</dbReference>
<evidence type="ECO:0000313" key="4">
    <source>
        <dbReference type="EMBL" id="KAF2836719.1"/>
    </source>
</evidence>
<feature type="region of interest" description="Disordered" evidence="1">
    <location>
        <begin position="772"/>
        <end position="808"/>
    </location>
</feature>
<dbReference type="Pfam" id="PF24181">
    <property type="entry name" value="TPR_TTI1_C"/>
    <property type="match status" value="1"/>
</dbReference>
<feature type="domain" description="TTI1 N-terminal TPR" evidence="2">
    <location>
        <begin position="8"/>
        <end position="341"/>
    </location>
</feature>
<sequence length="1061" mass="118590">MEVKNNIFQLLKPKCVRLSQAAFGLAAKRGNVQDVVDALEELLAALRSVTNNANGLDDKLANYVFFPISHVLRESQQLSLRGLELSLECLSILLLAGWQRNIEPTLAQQLLILLTFFSDSSAPRNQSEKTSEELQNTAFQCLGFLSESLRQTSQGRNLLITIDNIPTLGRIVTVMIEGITDGPSDAVQRSALHSLHSLTEAIPERDALASFFPGIISALTKVLTPKSIRRTAKLLAGCLDLFNTLIQNLLSDKHTKDLPTTSSKRKGGSMERVERTTSWLRATAAQVRMALANVMRLRDHSNLEVRKSLSKVCISILKDCISSLSESFSLMIDTLITLAGTDEDGEIREAVTRLLSKSSNLTDLLKSSLHDWIVALPRIMQSTDEDTKAKSIHRISSAYEILAEKDVDMTLIYHTMAGNLRSSVYNAIKQSSKVRDVSESEQVLSTSMISDGSETNFHRVVMAHGSQRETIRELGSLIERINKYGPTSAITRELLDAVHYSEGDVLLSNFWLVLNFLQRTSDQNFGMENFLDLGPINNNARNDMLEELYSFSLCIVTDATSSEESDWRLQSLALEVLALQSQEYGENFRGELVDALYPVVHLIGSSNQALRKHAMTCLDIMSTACGYIKASDMIIANADYLVNAVALKLNSFDISPQAPQVLLMMIKLSGPNLLPYLDDLIGSIFAALENFHGYPKLVELLFSVLRGIAEEGAKNEHLAITDSHIKSQEPVEVQSTSISGLVELIKRNQKRAYSDEDKTVLDLQSMEDAVPRRPWKELRAGEGSDENDQAKEEDEVPPTDAAEPQPPAPKTYELLLKISLLTQHYLPSSSPTLRTSLFSLLETTIPVLARHENSFLPLINTLWPVLVSRLDDPEAYIVTGSLDVMAAMCKHAGNFMRSRIEDIWGDISRLYRLRAIKNTLISSHSSQRPVSTKLHELRPIVSVAKTTPTAVGSFSGQYIHTPTKMIFESVIRLCIAVVEYVEVNEETFDDVVELLEPIIEERPNLQDAIERRDPDGLWLMLIKRRIARQTQEDCKDYDREWFVNLKLPESTRGWKFAEICS</sequence>
<protein>
    <submittedName>
        <fullName evidence="4">ARM repeat-containing protein</fullName>
    </submittedName>
</protein>
<reference evidence="4" key="1">
    <citation type="journal article" date="2020" name="Stud. Mycol.">
        <title>101 Dothideomycetes genomes: a test case for predicting lifestyles and emergence of pathogens.</title>
        <authorList>
            <person name="Haridas S."/>
            <person name="Albert R."/>
            <person name="Binder M."/>
            <person name="Bloem J."/>
            <person name="Labutti K."/>
            <person name="Salamov A."/>
            <person name="Andreopoulos B."/>
            <person name="Baker S."/>
            <person name="Barry K."/>
            <person name="Bills G."/>
            <person name="Bluhm B."/>
            <person name="Cannon C."/>
            <person name="Castanera R."/>
            <person name="Culley D."/>
            <person name="Daum C."/>
            <person name="Ezra D."/>
            <person name="Gonzalez J."/>
            <person name="Henrissat B."/>
            <person name="Kuo A."/>
            <person name="Liang C."/>
            <person name="Lipzen A."/>
            <person name="Lutzoni F."/>
            <person name="Magnuson J."/>
            <person name="Mondo S."/>
            <person name="Nolan M."/>
            <person name="Ohm R."/>
            <person name="Pangilinan J."/>
            <person name="Park H.-J."/>
            <person name="Ramirez L."/>
            <person name="Alfaro M."/>
            <person name="Sun H."/>
            <person name="Tritt A."/>
            <person name="Yoshinaga Y."/>
            <person name="Zwiers L.-H."/>
            <person name="Turgeon B."/>
            <person name="Goodwin S."/>
            <person name="Spatafora J."/>
            <person name="Crous P."/>
            <person name="Grigoriev I."/>
        </authorList>
    </citation>
    <scope>NUCLEOTIDE SEQUENCE</scope>
    <source>
        <strain evidence="4">CBS 101060</strain>
    </source>
</reference>
<gene>
    <name evidence="4" type="ORF">M501DRAFT_987000</name>
</gene>
<dbReference type="SUPFAM" id="SSF48371">
    <property type="entry name" value="ARM repeat"/>
    <property type="match status" value="1"/>
</dbReference>
<dbReference type="InterPro" id="IPR016024">
    <property type="entry name" value="ARM-type_fold"/>
</dbReference>
<dbReference type="InterPro" id="IPR052587">
    <property type="entry name" value="TELO2-interacting_protein_1"/>
</dbReference>
<dbReference type="PANTHER" id="PTHR18460:SF3">
    <property type="entry name" value="TELO2-INTERACTING PROTEIN 1 HOMOLOG"/>
    <property type="match status" value="1"/>
</dbReference>
<dbReference type="GO" id="GO:0005737">
    <property type="term" value="C:cytoplasm"/>
    <property type="evidence" value="ECO:0007669"/>
    <property type="project" value="TreeGrafter"/>
</dbReference>
<dbReference type="EMBL" id="MU006102">
    <property type="protein sequence ID" value="KAF2836719.1"/>
    <property type="molecule type" value="Genomic_DNA"/>
</dbReference>
<evidence type="ECO:0000259" key="2">
    <source>
        <dbReference type="Pfam" id="PF24173"/>
    </source>
</evidence>
<feature type="domain" description="TTI1 C-terminal TPR" evidence="3">
    <location>
        <begin position="780"/>
        <end position="912"/>
    </location>
</feature>
<dbReference type="AlphaFoldDB" id="A0A9P4S678"/>
<comment type="caution">
    <text evidence="4">The sequence shown here is derived from an EMBL/GenBank/DDBJ whole genome shotgun (WGS) entry which is preliminary data.</text>
</comment>
<evidence type="ECO:0000256" key="1">
    <source>
        <dbReference type="SAM" id="MobiDB-lite"/>
    </source>
</evidence>